<dbReference type="RefSeq" id="WP_204911462.1">
    <property type="nucleotide sequence ID" value="NZ_BAAAYR010000001.1"/>
</dbReference>
<comment type="caution">
    <text evidence="3">The sequence shown here is derived from an EMBL/GenBank/DDBJ whole genome shotgun (WGS) entry which is preliminary data.</text>
</comment>
<accession>A0ABP6X4R4</accession>
<dbReference type="Proteomes" id="UP001500767">
    <property type="component" value="Unassembled WGS sequence"/>
</dbReference>
<feature type="transmembrane region" description="Helical" evidence="2">
    <location>
        <begin position="102"/>
        <end position="125"/>
    </location>
</feature>
<sequence length="324" mass="32664">MSEPQGPRPGQGQPSYPQQGRQGYPQQGSPQGYPQQPGQQGYPQQGPQGYPQQGAPQGYPQQSYGQQPGYAPQGYPQQPGYPPQGYQPSGPAGGPPKKRSGLLIVGIVVAAVVALVAIGGIVIGLSGGTKDVPATTITPTPQAPPTDEPSSDPSSSPSAEPSGGATPGGGGSGSAVDIGHDVSIVPADGWDVKKETGSLAQLSDGKNVYVGQTTELDAGSNPGQVCTAWHKQLADGEGGGKFAEPKTADVGSENLRAATCAAQVTASGGQGSTDLLLVSVVSVRTSDGVTVVGTVAFTRSADQDQLQKDFTSMTNSMLKTQAAG</sequence>
<feature type="region of interest" description="Disordered" evidence="1">
    <location>
        <begin position="1"/>
        <end position="96"/>
    </location>
</feature>
<keyword evidence="2" id="KW-0812">Transmembrane</keyword>
<dbReference type="EMBL" id="BAAAYR010000001">
    <property type="protein sequence ID" value="GAA3561233.1"/>
    <property type="molecule type" value="Genomic_DNA"/>
</dbReference>
<organism evidence="3 4">
    <name type="scientific">Microlunatus spumicola</name>
    <dbReference type="NCBI Taxonomy" id="81499"/>
    <lineage>
        <taxon>Bacteria</taxon>
        <taxon>Bacillati</taxon>
        <taxon>Actinomycetota</taxon>
        <taxon>Actinomycetes</taxon>
        <taxon>Propionibacteriales</taxon>
        <taxon>Propionibacteriaceae</taxon>
        <taxon>Microlunatus</taxon>
    </lineage>
</organism>
<keyword evidence="2" id="KW-1133">Transmembrane helix</keyword>
<feature type="compositionally biased region" description="Low complexity" evidence="1">
    <location>
        <begin position="1"/>
        <end position="90"/>
    </location>
</feature>
<keyword evidence="2" id="KW-0472">Membrane</keyword>
<feature type="region of interest" description="Disordered" evidence="1">
    <location>
        <begin position="128"/>
        <end position="179"/>
    </location>
</feature>
<reference evidence="4" key="1">
    <citation type="journal article" date="2019" name="Int. J. Syst. Evol. Microbiol.">
        <title>The Global Catalogue of Microorganisms (GCM) 10K type strain sequencing project: providing services to taxonomists for standard genome sequencing and annotation.</title>
        <authorList>
            <consortium name="The Broad Institute Genomics Platform"/>
            <consortium name="The Broad Institute Genome Sequencing Center for Infectious Disease"/>
            <person name="Wu L."/>
            <person name="Ma J."/>
        </authorList>
    </citation>
    <scope>NUCLEOTIDE SEQUENCE [LARGE SCALE GENOMIC DNA]</scope>
    <source>
        <strain evidence="4">JCM 16540</strain>
    </source>
</reference>
<protein>
    <submittedName>
        <fullName evidence="3">Uncharacterized protein</fullName>
    </submittedName>
</protein>
<keyword evidence="4" id="KW-1185">Reference proteome</keyword>
<evidence type="ECO:0000256" key="2">
    <source>
        <dbReference type="SAM" id="Phobius"/>
    </source>
</evidence>
<proteinExistence type="predicted"/>
<feature type="compositionally biased region" description="Low complexity" evidence="1">
    <location>
        <begin position="151"/>
        <end position="164"/>
    </location>
</feature>
<evidence type="ECO:0000313" key="4">
    <source>
        <dbReference type="Proteomes" id="UP001500767"/>
    </source>
</evidence>
<name>A0ABP6X4R4_9ACTN</name>
<gene>
    <name evidence="3" type="ORF">GCM10022197_16010</name>
</gene>
<evidence type="ECO:0000313" key="3">
    <source>
        <dbReference type="EMBL" id="GAA3561233.1"/>
    </source>
</evidence>
<evidence type="ECO:0000256" key="1">
    <source>
        <dbReference type="SAM" id="MobiDB-lite"/>
    </source>
</evidence>